<evidence type="ECO:0008006" key="3">
    <source>
        <dbReference type="Google" id="ProtNLM"/>
    </source>
</evidence>
<dbReference type="Proteomes" id="UP000824242">
    <property type="component" value="Unassembled WGS sequence"/>
</dbReference>
<sequence length="148" mass="16263">METKKTENADEELLGELSRTAAMGVEAMELVISKAEDSALRGKLERQEQSYRKLADRARDLMEKKGLRPEPGPALQKAMLWGSVQMSTLTNTSSSHLAELTINGTTMGIVSLTKCMHDLAHADGQARALAEEFLSAQQQTVEELKAFL</sequence>
<accession>A0A9D1AM33</accession>
<evidence type="ECO:0000313" key="2">
    <source>
        <dbReference type="Proteomes" id="UP000824242"/>
    </source>
</evidence>
<reference evidence="1" key="2">
    <citation type="journal article" date="2021" name="PeerJ">
        <title>Extensive microbial diversity within the chicken gut microbiome revealed by metagenomics and culture.</title>
        <authorList>
            <person name="Gilroy R."/>
            <person name="Ravi A."/>
            <person name="Getino M."/>
            <person name="Pursley I."/>
            <person name="Horton D.L."/>
            <person name="Alikhan N.F."/>
            <person name="Baker D."/>
            <person name="Gharbi K."/>
            <person name="Hall N."/>
            <person name="Watson M."/>
            <person name="Adriaenssens E.M."/>
            <person name="Foster-Nyarko E."/>
            <person name="Jarju S."/>
            <person name="Secka A."/>
            <person name="Antonio M."/>
            <person name="Oren A."/>
            <person name="Chaudhuri R.R."/>
            <person name="La Ragione R."/>
            <person name="Hildebrand F."/>
            <person name="Pallen M.J."/>
        </authorList>
    </citation>
    <scope>NUCLEOTIDE SEQUENCE</scope>
    <source>
        <strain evidence="1">ChiSxjej1B13-7958</strain>
    </source>
</reference>
<organism evidence="1 2">
    <name type="scientific">Candidatus Caccousia avicola</name>
    <dbReference type="NCBI Taxonomy" id="2840721"/>
    <lineage>
        <taxon>Bacteria</taxon>
        <taxon>Bacillati</taxon>
        <taxon>Bacillota</taxon>
        <taxon>Clostridia</taxon>
        <taxon>Eubacteriales</taxon>
        <taxon>Oscillospiraceae</taxon>
        <taxon>Oscillospiraceae incertae sedis</taxon>
        <taxon>Candidatus Caccousia</taxon>
    </lineage>
</organism>
<comment type="caution">
    <text evidence="1">The sequence shown here is derived from an EMBL/GenBank/DDBJ whole genome shotgun (WGS) entry which is preliminary data.</text>
</comment>
<dbReference type="AlphaFoldDB" id="A0A9D1AM33"/>
<name>A0A9D1AM33_9FIRM</name>
<protein>
    <recommendedName>
        <fullName evidence="3">DUF2383 domain-containing protein</fullName>
    </recommendedName>
</protein>
<gene>
    <name evidence="1" type="ORF">IAB89_02580</name>
</gene>
<evidence type="ECO:0000313" key="1">
    <source>
        <dbReference type="EMBL" id="HIR46535.1"/>
    </source>
</evidence>
<dbReference type="EMBL" id="DVGZ01000027">
    <property type="protein sequence ID" value="HIR46535.1"/>
    <property type="molecule type" value="Genomic_DNA"/>
</dbReference>
<reference evidence="1" key="1">
    <citation type="submission" date="2020-10" db="EMBL/GenBank/DDBJ databases">
        <authorList>
            <person name="Gilroy R."/>
        </authorList>
    </citation>
    <scope>NUCLEOTIDE SEQUENCE</scope>
    <source>
        <strain evidence="1">ChiSxjej1B13-7958</strain>
    </source>
</reference>
<dbReference type="InterPro" id="IPR012347">
    <property type="entry name" value="Ferritin-like"/>
</dbReference>
<dbReference type="Gene3D" id="1.20.1260.10">
    <property type="match status" value="1"/>
</dbReference>
<proteinExistence type="predicted"/>